<proteinExistence type="predicted"/>
<dbReference type="SUPFAM" id="SSF52540">
    <property type="entry name" value="P-loop containing nucleoside triphosphate hydrolases"/>
    <property type="match status" value="1"/>
</dbReference>
<evidence type="ECO:0000259" key="1">
    <source>
        <dbReference type="PROSITE" id="PS50837"/>
    </source>
</evidence>
<evidence type="ECO:0000259" key="2">
    <source>
        <dbReference type="PROSITE" id="PS50943"/>
    </source>
</evidence>
<dbReference type="PANTHER" id="PTHR46844">
    <property type="entry name" value="SLR5058 PROTEIN"/>
    <property type="match status" value="1"/>
</dbReference>
<feature type="domain" description="HTH cro/C1-type" evidence="2">
    <location>
        <begin position="25"/>
        <end position="76"/>
    </location>
</feature>
<dbReference type="InterPro" id="IPR001387">
    <property type="entry name" value="Cro/C1-type_HTH"/>
</dbReference>
<dbReference type="InterPro" id="IPR027417">
    <property type="entry name" value="P-loop_NTPase"/>
</dbReference>
<feature type="domain" description="NACHT" evidence="1">
    <location>
        <begin position="174"/>
        <end position="265"/>
    </location>
</feature>
<dbReference type="SUPFAM" id="SSF47413">
    <property type="entry name" value="lambda repressor-like DNA-binding domains"/>
    <property type="match status" value="1"/>
</dbReference>
<evidence type="ECO:0000313" key="4">
    <source>
        <dbReference type="Proteomes" id="UP000621307"/>
    </source>
</evidence>
<dbReference type="EMBL" id="JACJQL010000053">
    <property type="protein sequence ID" value="MBD2254468.1"/>
    <property type="molecule type" value="Genomic_DNA"/>
</dbReference>
<name>A0ABR8BND8_9NOSO</name>
<dbReference type="Pfam" id="PF22727">
    <property type="entry name" value="NCH2"/>
    <property type="match status" value="1"/>
</dbReference>
<dbReference type="Proteomes" id="UP000621307">
    <property type="component" value="Unassembled WGS sequence"/>
</dbReference>
<accession>A0ABR8BND8</accession>
<sequence>MYLTVTAMAKPSLKASPKGLQQAHEAFTKREFTQESLAAQLGCNRSVISKFFNGENVWEKYFTTICEALEIDYQKIVYGYLAPSAQNLVEKVRTQVKELTQELCGTMRILDMTQPIELSQIYTDVNILEKLTALRRKTIDELLKECGYDNFDRFGLGKVVEKRLLGVKAVEKYKKLIVLGKPGSGKTTFLRYLAVQCNQGIFQPHLVPIFIPLKYFAEDPTQPSLLEYIRQQYSGCDVTEEELIELFKQGSALILLDGLDEVSAEYQEHTLKEVRSFSRIYFDNHFVIACRIAAWEYTFDKFTEVEIADFDDKQINEFANNWFKNKSVKSEKFIKYLNKNNRIYQLAVTPLLLTLLCLVFEESASLPNSRSESYHEGLDVLLKKWDAKRGIHRDQIYQKLSLPRKKDLLRQIAYSTFEKEKYFFTPLEVKLILKKYIEKISNFDSDSNISQGDIEELLKAMEAQHGIIIERAKGIYSFSHLTFHEYFVAKRIVSLIPQTSDEELHQDEDFKNNDKFPNSEADNKLISNQKLQKDQEELQKLLKHLKDRKWREIFLLVAEILLDASNLFRLMREKADQILEGKDNLQKYLKLVNKKSQSLLQLFQIKDNLEAKKFSAAIRAFYFDIDYDIDPDRQLCFLLEPRTKYLTCGNCFTRILKEINSLEEGIIHAQKYDDMTDEASIKVINAASADEIMKIAVNYGIKSKKIRQDNREELERIMSDFFEVNNTMQENEERLKHGADKVREVASKKLLGDQLLGVSFKDFNEEDQQSLKDYYYVNKLLIDCLLQTDCLVTFQVREEILETLFLPKIL</sequence>
<dbReference type="PROSITE" id="PS50837">
    <property type="entry name" value="NACHT"/>
    <property type="match status" value="1"/>
</dbReference>
<dbReference type="Gene3D" id="3.40.50.300">
    <property type="entry name" value="P-loop containing nucleotide triphosphate hydrolases"/>
    <property type="match status" value="1"/>
</dbReference>
<gene>
    <name evidence="3" type="ORF">H6G14_24805</name>
</gene>
<keyword evidence="4" id="KW-1185">Reference proteome</keyword>
<dbReference type="InterPro" id="IPR010982">
    <property type="entry name" value="Lambda_DNA-bd_dom_sf"/>
</dbReference>
<dbReference type="InterPro" id="IPR054501">
    <property type="entry name" value="NCH2"/>
</dbReference>
<protein>
    <submittedName>
        <fullName evidence="3">NACHT domain-containing NTPase</fullName>
    </submittedName>
</protein>
<reference evidence="3 4" key="1">
    <citation type="journal article" date="2020" name="ISME J.">
        <title>Comparative genomics reveals insights into cyanobacterial evolution and habitat adaptation.</title>
        <authorList>
            <person name="Chen M.Y."/>
            <person name="Teng W.K."/>
            <person name="Zhao L."/>
            <person name="Hu C.X."/>
            <person name="Zhou Y.K."/>
            <person name="Han B.P."/>
            <person name="Song L.R."/>
            <person name="Shu W.S."/>
        </authorList>
    </citation>
    <scope>NUCLEOTIDE SEQUENCE [LARGE SCALE GENOMIC DNA]</scope>
    <source>
        <strain evidence="3 4">FACHB-3921</strain>
    </source>
</reference>
<dbReference type="CDD" id="cd00267">
    <property type="entry name" value="ABC_ATPase"/>
    <property type="match status" value="1"/>
</dbReference>
<dbReference type="Gene3D" id="1.10.260.40">
    <property type="entry name" value="lambda repressor-like DNA-binding domains"/>
    <property type="match status" value="1"/>
</dbReference>
<comment type="caution">
    <text evidence="3">The sequence shown here is derived from an EMBL/GenBank/DDBJ whole genome shotgun (WGS) entry which is preliminary data.</text>
</comment>
<dbReference type="Pfam" id="PF05729">
    <property type="entry name" value="NACHT"/>
    <property type="match status" value="1"/>
</dbReference>
<organism evidence="3 4">
    <name type="scientific">Nostoc parmelioides FACHB-3921</name>
    <dbReference type="NCBI Taxonomy" id="2692909"/>
    <lineage>
        <taxon>Bacteria</taxon>
        <taxon>Bacillati</taxon>
        <taxon>Cyanobacteriota</taxon>
        <taxon>Cyanophyceae</taxon>
        <taxon>Nostocales</taxon>
        <taxon>Nostocaceae</taxon>
        <taxon>Nostoc</taxon>
    </lineage>
</organism>
<dbReference type="PROSITE" id="PS50943">
    <property type="entry name" value="HTH_CROC1"/>
    <property type="match status" value="1"/>
</dbReference>
<dbReference type="PANTHER" id="PTHR46844:SF1">
    <property type="entry name" value="SLR5058 PROTEIN"/>
    <property type="match status" value="1"/>
</dbReference>
<dbReference type="InterPro" id="IPR007111">
    <property type="entry name" value="NACHT_NTPase"/>
</dbReference>
<evidence type="ECO:0000313" key="3">
    <source>
        <dbReference type="EMBL" id="MBD2254468.1"/>
    </source>
</evidence>